<gene>
    <name evidence="7" type="ORF">Cph01nite_03930</name>
</gene>
<dbReference type="PANTHER" id="PTHR43335">
    <property type="entry name" value="ABC TRANSPORTER, ATP-BINDING PROTEIN"/>
    <property type="match status" value="1"/>
</dbReference>
<evidence type="ECO:0000313" key="7">
    <source>
        <dbReference type="EMBL" id="GIG38631.1"/>
    </source>
</evidence>
<evidence type="ECO:0000256" key="4">
    <source>
        <dbReference type="ARBA" id="ARBA00022840"/>
    </source>
</evidence>
<accession>A0ABQ4DI74</accession>
<dbReference type="InterPro" id="IPR003439">
    <property type="entry name" value="ABC_transporter-like_ATP-bd"/>
</dbReference>
<evidence type="ECO:0000256" key="1">
    <source>
        <dbReference type="ARBA" id="ARBA00005417"/>
    </source>
</evidence>
<dbReference type="GO" id="GO:0005524">
    <property type="term" value="F:ATP binding"/>
    <property type="evidence" value="ECO:0007669"/>
    <property type="project" value="UniProtKB-KW"/>
</dbReference>
<dbReference type="PANTHER" id="PTHR43335:SF4">
    <property type="entry name" value="ABC TRANSPORTER, ATP-BINDING PROTEIN"/>
    <property type="match status" value="1"/>
</dbReference>
<name>A0ABQ4DI74_9CELL</name>
<keyword evidence="2" id="KW-0813">Transport</keyword>
<keyword evidence="4 7" id="KW-0067">ATP-binding</keyword>
<feature type="domain" description="ABC transporter" evidence="6">
    <location>
        <begin position="2"/>
        <end position="227"/>
    </location>
</feature>
<dbReference type="Proteomes" id="UP000614741">
    <property type="component" value="Unassembled WGS sequence"/>
</dbReference>
<dbReference type="Pfam" id="PF00005">
    <property type="entry name" value="ABC_tran"/>
    <property type="match status" value="1"/>
</dbReference>
<dbReference type="InterPro" id="IPR027417">
    <property type="entry name" value="P-loop_NTPase"/>
</dbReference>
<dbReference type="RefSeq" id="WP_203670701.1">
    <property type="nucleotide sequence ID" value="NZ_BONP01000002.1"/>
</dbReference>
<keyword evidence="3" id="KW-0547">Nucleotide-binding</keyword>
<evidence type="ECO:0000256" key="2">
    <source>
        <dbReference type="ARBA" id="ARBA00022448"/>
    </source>
</evidence>
<dbReference type="InterPro" id="IPR003593">
    <property type="entry name" value="AAA+_ATPase"/>
</dbReference>
<keyword evidence="8" id="KW-1185">Reference proteome</keyword>
<reference evidence="7 8" key="1">
    <citation type="submission" date="2021-01" db="EMBL/GenBank/DDBJ databases">
        <title>Whole genome shotgun sequence of Cellulomonas phragmiteti NBRC 110785.</title>
        <authorList>
            <person name="Komaki H."/>
            <person name="Tamura T."/>
        </authorList>
    </citation>
    <scope>NUCLEOTIDE SEQUENCE [LARGE SCALE GENOMIC DNA]</scope>
    <source>
        <strain evidence="7 8">NBRC 110785</strain>
    </source>
</reference>
<evidence type="ECO:0000256" key="3">
    <source>
        <dbReference type="ARBA" id="ARBA00022741"/>
    </source>
</evidence>
<dbReference type="SMART" id="SM00382">
    <property type="entry name" value="AAA"/>
    <property type="match status" value="1"/>
</dbReference>
<feature type="region of interest" description="Disordered" evidence="5">
    <location>
        <begin position="297"/>
        <end position="322"/>
    </location>
</feature>
<comment type="caution">
    <text evidence="7">The sequence shown here is derived from an EMBL/GenBank/DDBJ whole genome shotgun (WGS) entry which is preliminary data.</text>
</comment>
<evidence type="ECO:0000259" key="6">
    <source>
        <dbReference type="PROSITE" id="PS50893"/>
    </source>
</evidence>
<dbReference type="EMBL" id="BONP01000002">
    <property type="protein sequence ID" value="GIG38631.1"/>
    <property type="molecule type" value="Genomic_DNA"/>
</dbReference>
<protein>
    <submittedName>
        <fullName evidence="7">Multidrug ABC transporter ATP-binding protein</fullName>
    </submittedName>
</protein>
<dbReference type="Gene3D" id="3.40.50.300">
    <property type="entry name" value="P-loop containing nucleotide triphosphate hydrolases"/>
    <property type="match status" value="1"/>
</dbReference>
<dbReference type="CDD" id="cd03268">
    <property type="entry name" value="ABC_BcrA_bacitracin_resist"/>
    <property type="match status" value="1"/>
</dbReference>
<organism evidence="7 8">
    <name type="scientific">Cellulomonas phragmiteti</name>
    <dbReference type="NCBI Taxonomy" id="478780"/>
    <lineage>
        <taxon>Bacteria</taxon>
        <taxon>Bacillati</taxon>
        <taxon>Actinomycetota</taxon>
        <taxon>Actinomycetes</taxon>
        <taxon>Micrococcales</taxon>
        <taxon>Cellulomonadaceae</taxon>
        <taxon>Cellulomonas</taxon>
    </lineage>
</organism>
<evidence type="ECO:0000256" key="5">
    <source>
        <dbReference type="SAM" id="MobiDB-lite"/>
    </source>
</evidence>
<dbReference type="PROSITE" id="PS50893">
    <property type="entry name" value="ABC_TRANSPORTER_2"/>
    <property type="match status" value="1"/>
</dbReference>
<comment type="similarity">
    <text evidence="1">Belongs to the ABC transporter superfamily.</text>
</comment>
<proteinExistence type="inferred from homology"/>
<feature type="compositionally biased region" description="Low complexity" evidence="5">
    <location>
        <begin position="307"/>
        <end position="322"/>
    </location>
</feature>
<evidence type="ECO:0000313" key="8">
    <source>
        <dbReference type="Proteomes" id="UP000614741"/>
    </source>
</evidence>
<dbReference type="SUPFAM" id="SSF52540">
    <property type="entry name" value="P-loop containing nucleoside triphosphate hydrolases"/>
    <property type="match status" value="1"/>
</dbReference>
<sequence>MIEAHGLTKRYGSKTAVDGIDFTVRPGRVTGFLGPNGAGKSTTMRMIVGLDHPSAGTVTVQGRPYASLRSPLTEVGALLEAKAVHPGRSARQHLRAMAATHGIGDKRVDQVIELAGLGAVAQKRVKGFSLGMGQRLGIAAALLGDPHTLILDEPVNGLDPEGVAWVRGLAKHLASEGRTVFLSSHLMSEVAVTADDLLVIGRGRIVAQGPVDEVVSRATSTTVRVRSPHATELAAALSGPDTVVDAIEPGLIEVHGPTAAAIGELAASRYVLHELTPVSGSLEQAYMSLTADSVEYRSGTDDAASHPTDAGTAGPTGPEAAR</sequence>